<reference evidence="1" key="1">
    <citation type="submission" date="2019-12" db="EMBL/GenBank/DDBJ databases">
        <title>Genome sequencing and annotation of Brassica cretica.</title>
        <authorList>
            <person name="Studholme D.J."/>
            <person name="Sarris P."/>
        </authorList>
    </citation>
    <scope>NUCLEOTIDE SEQUENCE</scope>
    <source>
        <strain evidence="1">PFS-109/04</strain>
        <tissue evidence="1">Leaf</tissue>
    </source>
</reference>
<sequence>MRCFSTAEVRLRPGMSSDIRSFVKKIAGSPEQLSVAAFAVLVSLLPPPSSLVSSFGCYGKNFPHLFQVEKTILRHIVKDFFSVMVSRQPPWCKIGSRSVGVSGWII</sequence>
<gene>
    <name evidence="1" type="ORF">F2Q69_00010997</name>
</gene>
<proteinExistence type="predicted"/>
<dbReference type="Proteomes" id="UP000712600">
    <property type="component" value="Unassembled WGS sequence"/>
</dbReference>
<comment type="caution">
    <text evidence="1">The sequence shown here is derived from an EMBL/GenBank/DDBJ whole genome shotgun (WGS) entry which is preliminary data.</text>
</comment>
<dbReference type="EMBL" id="QGKX02000996">
    <property type="protein sequence ID" value="KAF3560059.1"/>
    <property type="molecule type" value="Genomic_DNA"/>
</dbReference>
<organism evidence="1 2">
    <name type="scientific">Brassica cretica</name>
    <name type="common">Mustard</name>
    <dbReference type="NCBI Taxonomy" id="69181"/>
    <lineage>
        <taxon>Eukaryota</taxon>
        <taxon>Viridiplantae</taxon>
        <taxon>Streptophyta</taxon>
        <taxon>Embryophyta</taxon>
        <taxon>Tracheophyta</taxon>
        <taxon>Spermatophyta</taxon>
        <taxon>Magnoliopsida</taxon>
        <taxon>eudicotyledons</taxon>
        <taxon>Gunneridae</taxon>
        <taxon>Pentapetalae</taxon>
        <taxon>rosids</taxon>
        <taxon>malvids</taxon>
        <taxon>Brassicales</taxon>
        <taxon>Brassicaceae</taxon>
        <taxon>Brassiceae</taxon>
        <taxon>Brassica</taxon>
    </lineage>
</organism>
<name>A0A8S9R8V8_BRACR</name>
<dbReference type="AlphaFoldDB" id="A0A8S9R8V8"/>
<evidence type="ECO:0000313" key="1">
    <source>
        <dbReference type="EMBL" id="KAF3560059.1"/>
    </source>
</evidence>
<accession>A0A8S9R8V8</accession>
<evidence type="ECO:0000313" key="2">
    <source>
        <dbReference type="Proteomes" id="UP000712600"/>
    </source>
</evidence>
<protein>
    <submittedName>
        <fullName evidence="1">Uncharacterized protein</fullName>
    </submittedName>
</protein>